<dbReference type="RefSeq" id="WP_212530085.1">
    <property type="nucleotide sequence ID" value="NZ_JAGSOG010000101.1"/>
</dbReference>
<accession>A0A941ESB7</accession>
<dbReference type="AlphaFoldDB" id="A0A941ESB7"/>
<organism evidence="1 2">
    <name type="scientific">Actinospica durhamensis</name>
    <dbReference type="NCBI Taxonomy" id="1508375"/>
    <lineage>
        <taxon>Bacteria</taxon>
        <taxon>Bacillati</taxon>
        <taxon>Actinomycetota</taxon>
        <taxon>Actinomycetes</taxon>
        <taxon>Catenulisporales</taxon>
        <taxon>Actinospicaceae</taxon>
        <taxon>Actinospica</taxon>
    </lineage>
</organism>
<reference evidence="1" key="1">
    <citation type="submission" date="2021-04" db="EMBL/GenBank/DDBJ databases">
        <title>Genome based classification of Actinospica acidithermotolerans sp. nov., an actinobacterium isolated from an Indonesian hot spring.</title>
        <authorList>
            <person name="Kusuma A.B."/>
            <person name="Putra K.E."/>
            <person name="Nafisah S."/>
            <person name="Loh J."/>
            <person name="Nouioui I."/>
            <person name="Goodfellow M."/>
        </authorList>
    </citation>
    <scope>NUCLEOTIDE SEQUENCE</scope>
    <source>
        <strain evidence="1">CSCA 57</strain>
    </source>
</reference>
<evidence type="ECO:0000313" key="2">
    <source>
        <dbReference type="Proteomes" id="UP000675781"/>
    </source>
</evidence>
<name>A0A941ESB7_9ACTN</name>
<protein>
    <submittedName>
        <fullName evidence="1">Uncharacterized protein</fullName>
    </submittedName>
</protein>
<proteinExistence type="predicted"/>
<comment type="caution">
    <text evidence="1">The sequence shown here is derived from an EMBL/GenBank/DDBJ whole genome shotgun (WGS) entry which is preliminary data.</text>
</comment>
<gene>
    <name evidence="1" type="ORF">KDL01_20125</name>
</gene>
<sequence>MNFVPYVTQALVADGRFEVTADTLELVELFQDVAGRVGSVMQRPVVTYANGEVVVITFDPREPLESGS</sequence>
<dbReference type="EMBL" id="JAGSOG010000101">
    <property type="protein sequence ID" value="MBR7835593.1"/>
    <property type="molecule type" value="Genomic_DNA"/>
</dbReference>
<dbReference type="Proteomes" id="UP000675781">
    <property type="component" value="Unassembled WGS sequence"/>
</dbReference>
<evidence type="ECO:0000313" key="1">
    <source>
        <dbReference type="EMBL" id="MBR7835593.1"/>
    </source>
</evidence>
<keyword evidence="2" id="KW-1185">Reference proteome</keyword>